<dbReference type="EMBL" id="MU128927">
    <property type="protein sequence ID" value="KAF9518111.1"/>
    <property type="molecule type" value="Genomic_DNA"/>
</dbReference>
<keyword evidence="2" id="KW-1133">Transmembrane helix</keyword>
<proteinExistence type="predicted"/>
<protein>
    <submittedName>
        <fullName evidence="3">Uncharacterized protein</fullName>
    </submittedName>
</protein>
<keyword evidence="2" id="KW-0472">Membrane</keyword>
<keyword evidence="2" id="KW-0812">Transmembrane</keyword>
<accession>A0A9P6B5N6</accession>
<evidence type="ECO:0000256" key="1">
    <source>
        <dbReference type="SAM" id="MobiDB-lite"/>
    </source>
</evidence>
<feature type="transmembrane region" description="Helical" evidence="2">
    <location>
        <begin position="72"/>
        <end position="94"/>
    </location>
</feature>
<name>A0A9P6B5N6_9AGAM</name>
<comment type="caution">
    <text evidence="3">The sequence shown here is derived from an EMBL/GenBank/DDBJ whole genome shotgun (WGS) entry which is preliminary data.</text>
</comment>
<evidence type="ECO:0000313" key="4">
    <source>
        <dbReference type="Proteomes" id="UP000886523"/>
    </source>
</evidence>
<feature type="compositionally biased region" description="Low complexity" evidence="1">
    <location>
        <begin position="18"/>
        <end position="37"/>
    </location>
</feature>
<dbReference type="Proteomes" id="UP000886523">
    <property type="component" value="Unassembled WGS sequence"/>
</dbReference>
<keyword evidence="4" id="KW-1185">Reference proteome</keyword>
<sequence length="472" mass="51179">MIITENDPKAALKALDRSQSPHSHLLSSSSSTTSFSPPAYERVPSLPSDVLGPSPQVLNPSAPKGGSRGGTVLVGFFKAFLVASIFWLLMTAFARSIIELSFRGFHDGKAVWGEPLKPQSEDGQIPDSHDCEPDFWGMQPVSSPYDNGRVGQEPLSLGSQESVSQLSSPGPGPRNPKYVYHARYILPATSAQTLYMVARGNHSEGDVFFEPVTGAEEIVVAVKVSHPDDGMQKRIKLCRLQRDGNAEGFGIFTSEERWGWVPHDRRKLHVEVHVRVPVGPSSSLLALESYLPNYSQHFGLFAEDAYFNSLTIRGTDGELYADALAGHNITFQTTNGKIGGHFETDTALTLETSNGRIEVDVDAQNAPTQPLSTSVSLITSNGPILSTLSLSTVRSGDRSYPGEGGSFSAYARTTNGIFNLKVPITPLSPTIIIDGNTTNNRASLSMYRAYEGSFMLNSSNAVESPRRRSDSR</sequence>
<evidence type="ECO:0000313" key="3">
    <source>
        <dbReference type="EMBL" id="KAF9518111.1"/>
    </source>
</evidence>
<feature type="region of interest" description="Disordered" evidence="1">
    <location>
        <begin position="17"/>
        <end position="40"/>
    </location>
</feature>
<dbReference type="AlphaFoldDB" id="A0A9P6B5N6"/>
<organism evidence="3 4">
    <name type="scientific">Hydnum rufescens UP504</name>
    <dbReference type="NCBI Taxonomy" id="1448309"/>
    <lineage>
        <taxon>Eukaryota</taxon>
        <taxon>Fungi</taxon>
        <taxon>Dikarya</taxon>
        <taxon>Basidiomycota</taxon>
        <taxon>Agaricomycotina</taxon>
        <taxon>Agaricomycetes</taxon>
        <taxon>Cantharellales</taxon>
        <taxon>Hydnaceae</taxon>
        <taxon>Hydnum</taxon>
    </lineage>
</organism>
<gene>
    <name evidence="3" type="ORF">BS47DRAFT_1389292</name>
</gene>
<feature type="compositionally biased region" description="Polar residues" evidence="1">
    <location>
        <begin position="157"/>
        <end position="168"/>
    </location>
</feature>
<dbReference type="OrthoDB" id="5570013at2759"/>
<feature type="region of interest" description="Disordered" evidence="1">
    <location>
        <begin position="147"/>
        <end position="174"/>
    </location>
</feature>
<evidence type="ECO:0000256" key="2">
    <source>
        <dbReference type="SAM" id="Phobius"/>
    </source>
</evidence>
<reference evidence="3" key="1">
    <citation type="journal article" date="2020" name="Nat. Commun.">
        <title>Large-scale genome sequencing of mycorrhizal fungi provides insights into the early evolution of symbiotic traits.</title>
        <authorList>
            <person name="Miyauchi S."/>
            <person name="Kiss E."/>
            <person name="Kuo A."/>
            <person name="Drula E."/>
            <person name="Kohler A."/>
            <person name="Sanchez-Garcia M."/>
            <person name="Morin E."/>
            <person name="Andreopoulos B."/>
            <person name="Barry K.W."/>
            <person name="Bonito G."/>
            <person name="Buee M."/>
            <person name="Carver A."/>
            <person name="Chen C."/>
            <person name="Cichocki N."/>
            <person name="Clum A."/>
            <person name="Culley D."/>
            <person name="Crous P.W."/>
            <person name="Fauchery L."/>
            <person name="Girlanda M."/>
            <person name="Hayes R.D."/>
            <person name="Keri Z."/>
            <person name="LaButti K."/>
            <person name="Lipzen A."/>
            <person name="Lombard V."/>
            <person name="Magnuson J."/>
            <person name="Maillard F."/>
            <person name="Murat C."/>
            <person name="Nolan M."/>
            <person name="Ohm R.A."/>
            <person name="Pangilinan J."/>
            <person name="Pereira M.F."/>
            <person name="Perotto S."/>
            <person name="Peter M."/>
            <person name="Pfister S."/>
            <person name="Riley R."/>
            <person name="Sitrit Y."/>
            <person name="Stielow J.B."/>
            <person name="Szollosi G."/>
            <person name="Zifcakova L."/>
            <person name="Stursova M."/>
            <person name="Spatafora J.W."/>
            <person name="Tedersoo L."/>
            <person name="Vaario L.M."/>
            <person name="Yamada A."/>
            <person name="Yan M."/>
            <person name="Wang P."/>
            <person name="Xu J."/>
            <person name="Bruns T."/>
            <person name="Baldrian P."/>
            <person name="Vilgalys R."/>
            <person name="Dunand C."/>
            <person name="Henrissat B."/>
            <person name="Grigoriev I.V."/>
            <person name="Hibbett D."/>
            <person name="Nagy L.G."/>
            <person name="Martin F.M."/>
        </authorList>
    </citation>
    <scope>NUCLEOTIDE SEQUENCE</scope>
    <source>
        <strain evidence="3">UP504</strain>
    </source>
</reference>